<evidence type="ECO:0000313" key="2">
    <source>
        <dbReference type="EMBL" id="TXD35380.1"/>
    </source>
</evidence>
<keyword evidence="3" id="KW-1185">Reference proteome</keyword>
<accession>A0A5C6XBC1</accession>
<keyword evidence="1" id="KW-0472">Membrane</keyword>
<reference evidence="2 3" key="1">
    <citation type="submission" date="2019-08" db="EMBL/GenBank/DDBJ databases">
        <title>Bradymonadales sp. TMQ4.</title>
        <authorList>
            <person name="Liang Q."/>
        </authorList>
    </citation>
    <scope>NUCLEOTIDE SEQUENCE [LARGE SCALE GENOMIC DNA]</scope>
    <source>
        <strain evidence="2 3">TMQ4</strain>
    </source>
</reference>
<keyword evidence="1" id="KW-1133">Transmembrane helix</keyword>
<proteinExistence type="predicted"/>
<dbReference type="EMBL" id="VOSM01000009">
    <property type="protein sequence ID" value="TXD35380.1"/>
    <property type="molecule type" value="Genomic_DNA"/>
</dbReference>
<sequence length="627" mass="68835">MIKLPSRPPHLLKGARRLHEHQRGAIAILAMAGALILLLASWIVYDAGASAQKKMDAQIAADTAALSQATVKARSMNLLAYANVTKRSVWGIHSLYPSYMYAVAQWIHGSYTIAGLDLSGLFSMDTMCEICFNSSGENESDNESCNVCNFMNNNRQAWKAVACKYPDSDTICDADTPDTWGDFYRFTGHDHNIFPHELMKIDRGADFPKLAESDLATKMLMGDTITPQPDYTFRVGDDPSWSTRFFGKDLMAMDNYQRYIFAITPWWGWTEQAMRAMRNGATLSGSFPVPPGVIPESSRSITDLIINHYLDASPVTTDSAIHNHSSYIDSLPVRPARIGSMGSHLNSALSAGNLTSLLKNCIDGATCASENPFLLEHLINLATVIFSSPGTVVGFGGDGPLEHASSIAVNLLAATSAFKNQGVRFTGNAATRALPGNRIAAEPWELRPFATAGEWQVNTSNIVLTLLADFTAFNIAQGRQKYQILPESDYYGRDARSVSYQNHFYGESFADRPAPISADAIAEKNTYRAGSTWGMARAEIFHTGEFGPDLWSPSWSSRMRPIVLGNEWDEAHYNMNEVFHDALPYMVLSRTMGATGQWPLDRIGVDFARMEAASHAMGNSTIGGIVK</sequence>
<organism evidence="2 3">
    <name type="scientific">Lujinxingia vulgaris</name>
    <dbReference type="NCBI Taxonomy" id="2600176"/>
    <lineage>
        <taxon>Bacteria</taxon>
        <taxon>Deltaproteobacteria</taxon>
        <taxon>Bradymonadales</taxon>
        <taxon>Lujinxingiaceae</taxon>
        <taxon>Lujinxingia</taxon>
    </lineage>
</organism>
<evidence type="ECO:0000256" key="1">
    <source>
        <dbReference type="SAM" id="Phobius"/>
    </source>
</evidence>
<dbReference type="AlphaFoldDB" id="A0A5C6XBC1"/>
<comment type="caution">
    <text evidence="2">The sequence shown here is derived from an EMBL/GenBank/DDBJ whole genome shotgun (WGS) entry which is preliminary data.</text>
</comment>
<protein>
    <submittedName>
        <fullName evidence="2">Uncharacterized protein</fullName>
    </submittedName>
</protein>
<evidence type="ECO:0000313" key="3">
    <source>
        <dbReference type="Proteomes" id="UP000321412"/>
    </source>
</evidence>
<dbReference type="OrthoDB" id="5481816at2"/>
<feature type="transmembrane region" description="Helical" evidence="1">
    <location>
        <begin position="25"/>
        <end position="45"/>
    </location>
</feature>
<gene>
    <name evidence="2" type="ORF">FRC98_16320</name>
</gene>
<keyword evidence="1" id="KW-0812">Transmembrane</keyword>
<dbReference type="Proteomes" id="UP000321412">
    <property type="component" value="Unassembled WGS sequence"/>
</dbReference>
<dbReference type="RefSeq" id="WP_146982517.1">
    <property type="nucleotide sequence ID" value="NZ_VOSM01000009.1"/>
</dbReference>
<name>A0A5C6XBC1_9DELT</name>